<evidence type="ECO:0000313" key="1">
    <source>
        <dbReference type="EMBL" id="DAE01243.1"/>
    </source>
</evidence>
<proteinExistence type="predicted"/>
<organism evidence="1">
    <name type="scientific">Podoviridae sp. ct3rL24</name>
    <dbReference type="NCBI Taxonomy" id="2825218"/>
    <lineage>
        <taxon>Viruses</taxon>
        <taxon>Duplodnaviria</taxon>
        <taxon>Heunggongvirae</taxon>
        <taxon>Uroviricota</taxon>
        <taxon>Caudoviricetes</taxon>
    </lineage>
</organism>
<dbReference type="EMBL" id="BK015322">
    <property type="protein sequence ID" value="DAE01243.1"/>
    <property type="molecule type" value="Genomic_DNA"/>
</dbReference>
<sequence>MGRFYIIFALSNGVKRLAYTLSPGNGVKLPYSYIRPAMTLKGIRGI</sequence>
<name>A0A8S5P464_9CAUD</name>
<accession>A0A8S5P464</accession>
<protein>
    <submittedName>
        <fullName evidence="1">Uncharacterized protein</fullName>
    </submittedName>
</protein>
<reference evidence="1" key="1">
    <citation type="journal article" date="2021" name="Proc. Natl. Acad. Sci. U.S.A.">
        <title>A Catalog of Tens of Thousands of Viruses from Human Metagenomes Reveals Hidden Associations with Chronic Diseases.</title>
        <authorList>
            <person name="Tisza M.J."/>
            <person name="Buck C.B."/>
        </authorList>
    </citation>
    <scope>NUCLEOTIDE SEQUENCE</scope>
    <source>
        <strain evidence="1">Ct3rL24</strain>
    </source>
</reference>